<name>A0AC34GSB9_9BILA</name>
<accession>A0AC34GSB9</accession>
<reference evidence="2" key="1">
    <citation type="submission" date="2022-11" db="UniProtKB">
        <authorList>
            <consortium name="WormBaseParasite"/>
        </authorList>
    </citation>
    <scope>IDENTIFICATION</scope>
</reference>
<protein>
    <submittedName>
        <fullName evidence="2">Uncharacterized protein</fullName>
    </submittedName>
</protein>
<sequence>MDTTVDDHTERRRKEMAEIRKMKAKKAHRKPLPAKVHQKRKEKKKQRKVSAAKKKKKDILIKDDEGRVFLRRRPIPDDPAYEGIVRNLLEEMPPDIEQDILDGVYVHAVACELNWMEADEEQMMPRIETLKKDEYSKLKKEKSAEFAQILKAYDKWVSAFERFKSPEIADILVAKKNDDKPLPVPWIGVEEPKSNSDERKRHDKRKKKKNQSKQKVKKSQTVEDLEEKSGDENQSDKT</sequence>
<dbReference type="WBParaSite" id="ES5_v2.g7401.t1">
    <property type="protein sequence ID" value="ES5_v2.g7401.t1"/>
    <property type="gene ID" value="ES5_v2.g7401"/>
</dbReference>
<organism evidence="1 2">
    <name type="scientific">Panagrolaimus sp. ES5</name>
    <dbReference type="NCBI Taxonomy" id="591445"/>
    <lineage>
        <taxon>Eukaryota</taxon>
        <taxon>Metazoa</taxon>
        <taxon>Ecdysozoa</taxon>
        <taxon>Nematoda</taxon>
        <taxon>Chromadorea</taxon>
        <taxon>Rhabditida</taxon>
        <taxon>Tylenchina</taxon>
        <taxon>Panagrolaimomorpha</taxon>
        <taxon>Panagrolaimoidea</taxon>
        <taxon>Panagrolaimidae</taxon>
        <taxon>Panagrolaimus</taxon>
    </lineage>
</organism>
<proteinExistence type="predicted"/>
<evidence type="ECO:0000313" key="2">
    <source>
        <dbReference type="WBParaSite" id="ES5_v2.g7401.t1"/>
    </source>
</evidence>
<evidence type="ECO:0000313" key="1">
    <source>
        <dbReference type="Proteomes" id="UP000887579"/>
    </source>
</evidence>
<dbReference type="Proteomes" id="UP000887579">
    <property type="component" value="Unplaced"/>
</dbReference>